<dbReference type="AlphaFoldDB" id="A0A370H3U8"/>
<dbReference type="Proteomes" id="UP000254720">
    <property type="component" value="Unassembled WGS sequence"/>
</dbReference>
<organism evidence="1 2">
    <name type="scientific">Aquicella lusitana</name>
    <dbReference type="NCBI Taxonomy" id="254246"/>
    <lineage>
        <taxon>Bacteria</taxon>
        <taxon>Pseudomonadati</taxon>
        <taxon>Pseudomonadota</taxon>
        <taxon>Gammaproteobacteria</taxon>
        <taxon>Legionellales</taxon>
        <taxon>Coxiellaceae</taxon>
        <taxon>Aquicella</taxon>
    </lineage>
</organism>
<proteinExistence type="predicted"/>
<keyword evidence="2" id="KW-1185">Reference proteome</keyword>
<gene>
    <name evidence="1" type="ORF">C8D86_1011</name>
</gene>
<dbReference type="EMBL" id="QQAX01000001">
    <property type="protein sequence ID" value="RDI48724.1"/>
    <property type="molecule type" value="Genomic_DNA"/>
</dbReference>
<accession>A0A370H3U8</accession>
<comment type="caution">
    <text evidence="1">The sequence shown here is derived from an EMBL/GenBank/DDBJ whole genome shotgun (WGS) entry which is preliminary data.</text>
</comment>
<reference evidence="1 2" key="1">
    <citation type="submission" date="2018-07" db="EMBL/GenBank/DDBJ databases">
        <title>Genomic Encyclopedia of Type Strains, Phase IV (KMG-IV): sequencing the most valuable type-strain genomes for metagenomic binning, comparative biology and taxonomic classification.</title>
        <authorList>
            <person name="Goeker M."/>
        </authorList>
    </citation>
    <scope>NUCLEOTIDE SEQUENCE [LARGE SCALE GENOMIC DNA]</scope>
    <source>
        <strain evidence="1 2">DSM 16500</strain>
    </source>
</reference>
<evidence type="ECO:0000313" key="1">
    <source>
        <dbReference type="EMBL" id="RDI48724.1"/>
    </source>
</evidence>
<protein>
    <submittedName>
        <fullName evidence="1">Uncharacterized protein</fullName>
    </submittedName>
</protein>
<sequence length="56" mass="6745">MRKLENTHSGRRRAEIQRTVVERSILGMFKRSFTSFRMTKSHLEVQYVYNIMPLTL</sequence>
<evidence type="ECO:0000313" key="2">
    <source>
        <dbReference type="Proteomes" id="UP000254720"/>
    </source>
</evidence>
<name>A0A370H3U8_9COXI</name>